<dbReference type="Gene3D" id="4.10.1240.10">
    <property type="entry name" value="GPCR, family 2, extracellular hormone receptor domain"/>
    <property type="match status" value="1"/>
</dbReference>
<dbReference type="Pfam" id="PF02793">
    <property type="entry name" value="HRM"/>
    <property type="match status" value="1"/>
</dbReference>
<feature type="transmembrane region" description="Helical" evidence="2">
    <location>
        <begin position="335"/>
        <end position="355"/>
    </location>
</feature>
<feature type="transmembrane region" description="Helical" evidence="2">
    <location>
        <begin position="217"/>
        <end position="235"/>
    </location>
</feature>
<dbReference type="Proteomes" id="UP000735302">
    <property type="component" value="Unassembled WGS sequence"/>
</dbReference>
<accession>A0AAV4A9T4</accession>
<comment type="caution">
    <text evidence="4">The sequence shown here is derived from an EMBL/GenBank/DDBJ whole genome shotgun (WGS) entry which is preliminary data.</text>
</comment>
<dbReference type="PROSITE" id="PS50227">
    <property type="entry name" value="G_PROTEIN_RECEP_F2_3"/>
    <property type="match status" value="1"/>
</dbReference>
<feature type="domain" description="G-protein coupled receptors family 2 profile 1" evidence="3">
    <location>
        <begin position="40"/>
        <end position="128"/>
    </location>
</feature>
<evidence type="ECO:0000313" key="4">
    <source>
        <dbReference type="EMBL" id="GFO02999.1"/>
    </source>
</evidence>
<feature type="transmembrane region" description="Helical" evidence="2">
    <location>
        <begin position="255"/>
        <end position="277"/>
    </location>
</feature>
<keyword evidence="5" id="KW-1185">Reference proteome</keyword>
<dbReference type="SMART" id="SM00008">
    <property type="entry name" value="HormR"/>
    <property type="match status" value="1"/>
</dbReference>
<feature type="compositionally biased region" description="Polar residues" evidence="1">
    <location>
        <begin position="7"/>
        <end position="20"/>
    </location>
</feature>
<keyword evidence="2" id="KW-0812">Transmembrane</keyword>
<dbReference type="AlphaFoldDB" id="A0AAV4A9T4"/>
<proteinExistence type="predicted"/>
<dbReference type="InterPro" id="IPR001879">
    <property type="entry name" value="GPCR_2_extracellular_dom"/>
</dbReference>
<evidence type="ECO:0000256" key="1">
    <source>
        <dbReference type="SAM" id="MobiDB-lite"/>
    </source>
</evidence>
<dbReference type="GO" id="GO:0004930">
    <property type="term" value="F:G protein-coupled receptor activity"/>
    <property type="evidence" value="ECO:0007669"/>
    <property type="project" value="InterPro"/>
</dbReference>
<dbReference type="InterPro" id="IPR036445">
    <property type="entry name" value="GPCR_2_extracell_dom_sf"/>
</dbReference>
<keyword evidence="2" id="KW-0472">Membrane</keyword>
<feature type="region of interest" description="Disordered" evidence="1">
    <location>
        <begin position="371"/>
        <end position="390"/>
    </location>
</feature>
<dbReference type="GO" id="GO:0016020">
    <property type="term" value="C:membrane"/>
    <property type="evidence" value="ECO:0007669"/>
    <property type="project" value="InterPro"/>
</dbReference>
<feature type="transmembrane region" description="Helical" evidence="2">
    <location>
        <begin position="480"/>
        <end position="505"/>
    </location>
</feature>
<feature type="region of interest" description="Disordered" evidence="1">
    <location>
        <begin position="583"/>
        <end position="663"/>
    </location>
</feature>
<feature type="compositionally biased region" description="Basic and acidic residues" evidence="1">
    <location>
        <begin position="643"/>
        <end position="653"/>
    </location>
</feature>
<keyword evidence="2" id="KW-1133">Transmembrane helix</keyword>
<gene>
    <name evidence="4" type="ORF">PoB_002950400</name>
</gene>
<evidence type="ECO:0000256" key="2">
    <source>
        <dbReference type="SAM" id="Phobius"/>
    </source>
</evidence>
<evidence type="ECO:0000313" key="5">
    <source>
        <dbReference type="Proteomes" id="UP000735302"/>
    </source>
</evidence>
<feature type="transmembrane region" description="Helical" evidence="2">
    <location>
        <begin position="157"/>
        <end position="181"/>
    </location>
</feature>
<reference evidence="4 5" key="1">
    <citation type="journal article" date="2021" name="Elife">
        <title>Chloroplast acquisition without the gene transfer in kleptoplastic sea slugs, Plakobranchus ocellatus.</title>
        <authorList>
            <person name="Maeda T."/>
            <person name="Takahashi S."/>
            <person name="Yoshida T."/>
            <person name="Shimamura S."/>
            <person name="Takaki Y."/>
            <person name="Nagai Y."/>
            <person name="Toyoda A."/>
            <person name="Suzuki Y."/>
            <person name="Arimoto A."/>
            <person name="Ishii H."/>
            <person name="Satoh N."/>
            <person name="Nishiyama T."/>
            <person name="Hasebe M."/>
            <person name="Maruyama T."/>
            <person name="Minagawa J."/>
            <person name="Obokata J."/>
            <person name="Shigenobu S."/>
        </authorList>
    </citation>
    <scope>NUCLEOTIDE SEQUENCE [LARGE SCALE GENOMIC DNA]</scope>
</reference>
<feature type="transmembrane region" description="Helical" evidence="2">
    <location>
        <begin position="431"/>
        <end position="453"/>
    </location>
</feature>
<feature type="region of interest" description="Disordered" evidence="1">
    <location>
        <begin position="1"/>
        <end position="20"/>
    </location>
</feature>
<dbReference type="EMBL" id="BLXT01003701">
    <property type="protein sequence ID" value="GFO02999.1"/>
    <property type="molecule type" value="Genomic_DNA"/>
</dbReference>
<evidence type="ECO:0000259" key="3">
    <source>
        <dbReference type="PROSITE" id="PS50227"/>
    </source>
</evidence>
<sequence length="670" mass="75266">MEALLSAGQSEDSPHSTSHYNISDSAMDEHGYSWYRTRLACEKAMSYRSAMLRQSHTPHCPTDYDILSVMCWPPTPAGYEARHPCTPDGFLNPHMFAFRTCLDDATWYVNTSFDRHPYTDFEACLTPWKLTEEEKLRRLAGDKIVRMLNSLDSHRRLYVSLYVIAIFLLALSVILCCIVMVKVKVTLYRKRSSRRKQSASSSTSIAPLPRPHAPHTLLVVAAVVLLVDNVVSIILSASGWPDYLVNCRAYKSIDVLSMLIFYQCMLGYIVLCVARILRYRLKSRTVRIIATLCTIITAVIVGLELVAEIIIFPTHYCGFGNMQGNFHWLFTGPKYMIIMCTICLAICTGFGSFCLDQYSLGSVRESNKTSSSSREMLRAEDGGEISEEDLRDKTEEMGKLGKFKRGGLFKKVKAKREEDVLTLYHLRQGSVSVLVTILFSILREVMVVLLHFITAKNEGIAHSVANAVAPHNLISHYARLYALATCLHGIVFAVAMCLCDVRVLVMLRHWVKSRCYGWLGQDDTASPSLSSSPTSHSACCFCFKKQHQHKDCNYFDRHNGLDGDDLDQSRSPGRDVITPILMYSTPSPQHSRCLPLKASTNSRGKSKPADDSPIALADNPTMAGTPRPALHPSIKASPIKSKPRSDHRQETHPDFPLQYRSSFTYAHVNR</sequence>
<feature type="transmembrane region" description="Helical" evidence="2">
    <location>
        <begin position="289"/>
        <end position="315"/>
    </location>
</feature>
<dbReference type="SUPFAM" id="SSF111418">
    <property type="entry name" value="Hormone receptor domain"/>
    <property type="match status" value="1"/>
</dbReference>
<protein>
    <submittedName>
        <fullName evidence="4">Pdf receptor</fullName>
    </submittedName>
</protein>
<keyword evidence="4" id="KW-0675">Receptor</keyword>
<name>A0AAV4A9T4_9GAST</name>
<organism evidence="4 5">
    <name type="scientific">Plakobranchus ocellatus</name>
    <dbReference type="NCBI Taxonomy" id="259542"/>
    <lineage>
        <taxon>Eukaryota</taxon>
        <taxon>Metazoa</taxon>
        <taxon>Spiralia</taxon>
        <taxon>Lophotrochozoa</taxon>
        <taxon>Mollusca</taxon>
        <taxon>Gastropoda</taxon>
        <taxon>Heterobranchia</taxon>
        <taxon>Euthyneura</taxon>
        <taxon>Panpulmonata</taxon>
        <taxon>Sacoglossa</taxon>
        <taxon>Placobranchoidea</taxon>
        <taxon>Plakobranchidae</taxon>
        <taxon>Plakobranchus</taxon>
    </lineage>
</organism>